<protein>
    <submittedName>
        <fullName evidence="1">Uncharacterized protein</fullName>
    </submittedName>
</protein>
<name>A0A291IRB4_9MOLU</name>
<dbReference type="RefSeq" id="WP_096862588.1">
    <property type="nucleotide sequence ID" value="NZ_CP023668.1"/>
</dbReference>
<dbReference type="AlphaFoldDB" id="A0A291IRB4"/>
<reference evidence="1 2" key="1">
    <citation type="submission" date="2017-09" db="EMBL/GenBank/DDBJ databases">
        <title>SPAdes assembly of the Mesoplasma lactucae genome.</title>
        <authorList>
            <person name="Knight T.F."/>
            <person name="Rubinstein R."/>
            <person name="Citino T."/>
        </authorList>
    </citation>
    <scope>NUCLEOTIDE SEQUENCE [LARGE SCALE GENOMIC DNA]</scope>
    <source>
        <strain evidence="1 2">831-C4</strain>
    </source>
</reference>
<dbReference type="EMBL" id="CP023668">
    <property type="protein sequence ID" value="ATG97300.1"/>
    <property type="molecule type" value="Genomic_DNA"/>
</dbReference>
<dbReference type="Proteomes" id="UP000232227">
    <property type="component" value="Chromosome"/>
</dbReference>
<dbReference type="KEGG" id="mlac:CP520_00810"/>
<proteinExistence type="predicted"/>
<accession>A0A291IRB4</accession>
<sequence length="200" mass="21865">MAINALDKAEGIIDNNNFTLPNQSIFVNDQLTIDNVYINGVNKPIPVSELEDFKLTTTNISENIIPATTSLNNIIVKDKPGLLLVTATAKGFNPTTFKLEVKKLGTLTPKANGLTKQDNGEYSLNVLLNEAPLSIELDKDVKLTTTDKITYDNKILNVTPSIDSNWISILRIASGDTKVTINIHGYEPLIINVLDNSKTA</sequence>
<organism evidence="1 2">
    <name type="scientific">Mesoplasma lactucae ATCC 49193</name>
    <dbReference type="NCBI Taxonomy" id="81460"/>
    <lineage>
        <taxon>Bacteria</taxon>
        <taxon>Bacillati</taxon>
        <taxon>Mycoplasmatota</taxon>
        <taxon>Mollicutes</taxon>
        <taxon>Entomoplasmatales</taxon>
        <taxon>Entomoplasmataceae</taxon>
        <taxon>Mesoplasma</taxon>
    </lineage>
</organism>
<keyword evidence="2" id="KW-1185">Reference proteome</keyword>
<evidence type="ECO:0000313" key="2">
    <source>
        <dbReference type="Proteomes" id="UP000232227"/>
    </source>
</evidence>
<evidence type="ECO:0000313" key="1">
    <source>
        <dbReference type="EMBL" id="ATG97300.1"/>
    </source>
</evidence>
<gene>
    <name evidence="1" type="ORF">CP520_00810</name>
</gene>